<dbReference type="PANTHER" id="PTHR14710">
    <property type="entry name" value="GEM-ASSOCIATED PROTEIN 6"/>
    <property type="match status" value="1"/>
</dbReference>
<feature type="domain" description="AD" evidence="1">
    <location>
        <begin position="95"/>
        <end position="177"/>
    </location>
</feature>
<dbReference type="GO" id="GO:0000387">
    <property type="term" value="P:spliceosomal snRNP assembly"/>
    <property type="evidence" value="ECO:0007669"/>
    <property type="project" value="TreeGrafter"/>
</dbReference>
<accession>A0A914YJ09</accession>
<sequence length="177" mass="19702">MELNSAMEMLEAIGKPVEIDILPLNKKSKSDSSISGNIVAIDPDSRSVGLLQFHGGKSSHVVYIPGASIKEIHDLNDGPFGDNMNYREKTSGLIKFIEKTFVKTEHAENLDETEITERRQKLLKFLDNSSLPYQSQNDGTITVGAVKIRPPYSEDTCFSENQLALGRFRKLISQAFV</sequence>
<proteinExistence type="predicted"/>
<evidence type="ECO:0000313" key="3">
    <source>
        <dbReference type="WBParaSite" id="PSU_v2.g2032.t1"/>
    </source>
</evidence>
<dbReference type="GO" id="GO:0005634">
    <property type="term" value="C:nucleus"/>
    <property type="evidence" value="ECO:0007669"/>
    <property type="project" value="InterPro"/>
</dbReference>
<name>A0A914YJ09_9BILA</name>
<dbReference type="Proteomes" id="UP000887577">
    <property type="component" value="Unplaced"/>
</dbReference>
<protein>
    <submittedName>
        <fullName evidence="3">AD domain-containing protein</fullName>
    </submittedName>
</protein>
<reference evidence="3" key="1">
    <citation type="submission" date="2022-11" db="UniProtKB">
        <authorList>
            <consortium name="WormBaseParasite"/>
        </authorList>
    </citation>
    <scope>IDENTIFICATION</scope>
</reference>
<dbReference type="GO" id="GO:0032797">
    <property type="term" value="C:SMN complex"/>
    <property type="evidence" value="ECO:0007669"/>
    <property type="project" value="TreeGrafter"/>
</dbReference>
<dbReference type="InterPro" id="IPR009422">
    <property type="entry name" value="Gemin6"/>
</dbReference>
<dbReference type="Gene3D" id="2.30.30.100">
    <property type="match status" value="1"/>
</dbReference>
<dbReference type="AlphaFoldDB" id="A0A914YJ09"/>
<keyword evidence="2" id="KW-1185">Reference proteome</keyword>
<dbReference type="PROSITE" id="PS52001">
    <property type="entry name" value="AD"/>
    <property type="match status" value="1"/>
</dbReference>
<dbReference type="PANTHER" id="PTHR14710:SF2">
    <property type="entry name" value="GEM-ASSOCIATED PROTEIN 6"/>
    <property type="match status" value="1"/>
</dbReference>
<dbReference type="GO" id="GO:0000245">
    <property type="term" value="P:spliceosomal complex assembly"/>
    <property type="evidence" value="ECO:0007669"/>
    <property type="project" value="InterPro"/>
</dbReference>
<evidence type="ECO:0000313" key="2">
    <source>
        <dbReference type="Proteomes" id="UP000887577"/>
    </source>
</evidence>
<dbReference type="InterPro" id="IPR047574">
    <property type="entry name" value="AD"/>
</dbReference>
<organism evidence="2 3">
    <name type="scientific">Panagrolaimus superbus</name>
    <dbReference type="NCBI Taxonomy" id="310955"/>
    <lineage>
        <taxon>Eukaryota</taxon>
        <taxon>Metazoa</taxon>
        <taxon>Ecdysozoa</taxon>
        <taxon>Nematoda</taxon>
        <taxon>Chromadorea</taxon>
        <taxon>Rhabditida</taxon>
        <taxon>Tylenchina</taxon>
        <taxon>Panagrolaimomorpha</taxon>
        <taxon>Panagrolaimoidea</taxon>
        <taxon>Panagrolaimidae</taxon>
        <taxon>Panagrolaimus</taxon>
    </lineage>
</organism>
<dbReference type="WBParaSite" id="PSU_v2.g2032.t1">
    <property type="protein sequence ID" value="PSU_v2.g2032.t1"/>
    <property type="gene ID" value="PSU_v2.g2032"/>
</dbReference>
<evidence type="ECO:0000259" key="1">
    <source>
        <dbReference type="PROSITE" id="PS52001"/>
    </source>
</evidence>